<dbReference type="SMART" id="SM00382">
    <property type="entry name" value="AAA"/>
    <property type="match status" value="1"/>
</dbReference>
<evidence type="ECO:0000256" key="3">
    <source>
        <dbReference type="ARBA" id="ARBA00022840"/>
    </source>
</evidence>
<feature type="domain" description="AAA+ ATPase" evidence="4">
    <location>
        <begin position="99"/>
        <end position="235"/>
    </location>
</feature>
<keyword evidence="2" id="KW-0547">Nucleotide-binding</keyword>
<dbReference type="InterPro" id="IPR003593">
    <property type="entry name" value="AAA+_ATPase"/>
</dbReference>
<dbReference type="Gene3D" id="3.40.50.300">
    <property type="entry name" value="P-loop containing nucleotide triphosphate hydrolases"/>
    <property type="match status" value="1"/>
</dbReference>
<comment type="similarity">
    <text evidence="1">Belongs to the AAA ATPase family.</text>
</comment>
<sequence>MKKQDVVDLIKYHEEGNDSAFTEKALQIADDFQKSGDTYLGNYISTLVAKTNVFVPQDTPLNFQFLEEVPLGEAGQLPLPETVEDKLEGIVNAINNNMGVNKFLFEGSPGTGKTESAKTIARILNRKLLKVDFDSLVDSKLGQTSKNIARVFREINNYPYPNQIVVLLDEIDAIALDRVTKNDVREMGRATSAVLKGLDELLPGITILATTNLFKYFDPALSRRFNLIVNFDQYSPEDLIDVAVAIMNSVYQKYPDLEKNVRLFKKIINLYGNEIPLPGNLKNMIETAVAFSNVKADPTDYLRNIYQSVTNRRPDPQDLQKNGFTVREIAILTGKSKSTIGRELRGGYDE</sequence>
<accession>K0NSD8</accession>
<dbReference type="InterPro" id="IPR050221">
    <property type="entry name" value="26S_Proteasome_ATPase"/>
</dbReference>
<protein>
    <submittedName>
        <fullName evidence="5">AAA family ATPase</fullName>
    </submittedName>
</protein>
<proteinExistence type="inferred from homology"/>
<dbReference type="EMBL" id="CALZ01000068">
    <property type="protein sequence ID" value="CCK83341.1"/>
    <property type="molecule type" value="Genomic_DNA"/>
</dbReference>
<evidence type="ECO:0000259" key="4">
    <source>
        <dbReference type="SMART" id="SM00382"/>
    </source>
</evidence>
<evidence type="ECO:0000313" key="5">
    <source>
        <dbReference type="EMBL" id="CCK83341.1"/>
    </source>
</evidence>
<evidence type="ECO:0000256" key="1">
    <source>
        <dbReference type="ARBA" id="ARBA00006914"/>
    </source>
</evidence>
<reference evidence="5 6" key="1">
    <citation type="submission" date="2012-08" db="EMBL/GenBank/DDBJ databases">
        <title>Draft Genome Sequences of Lactobacillus equicursoris CIP 110162T, isolated from thoroughbred racehorse feces and Lactobacillus sp. CRBIP 24.137 isolated from urine of human.</title>
        <authorList>
            <person name="Cousin S."/>
            <person name="Loux V."/>
            <person name="Ma L."/>
            <person name="Creno S."/>
            <person name="Clermont D."/>
            <person name="Bizet C."/>
            <person name="Bouchier C."/>
        </authorList>
    </citation>
    <scope>NUCLEOTIDE SEQUENCE [LARGE SCALE GENOMIC DNA]</scope>
    <source>
        <strain evidence="5 6">66c</strain>
    </source>
</reference>
<dbReference type="GO" id="GO:0016887">
    <property type="term" value="F:ATP hydrolysis activity"/>
    <property type="evidence" value="ECO:0007669"/>
    <property type="project" value="InterPro"/>
</dbReference>
<keyword evidence="3" id="KW-0067">ATP-binding</keyword>
<dbReference type="CDD" id="cd19481">
    <property type="entry name" value="RecA-like_protease"/>
    <property type="match status" value="1"/>
</dbReference>
<gene>
    <name evidence="5" type="ORF">BN146_03560</name>
</gene>
<dbReference type="Pfam" id="PF00004">
    <property type="entry name" value="AAA"/>
    <property type="match status" value="1"/>
</dbReference>
<dbReference type="SUPFAM" id="SSF52540">
    <property type="entry name" value="P-loop containing nucleoside triphosphate hydrolases"/>
    <property type="match status" value="1"/>
</dbReference>
<dbReference type="OrthoDB" id="9806903at2"/>
<dbReference type="InterPro" id="IPR003959">
    <property type="entry name" value="ATPase_AAA_core"/>
</dbReference>
<organism evidence="5 6">
    <name type="scientific">Lactobacillus equicursoris 66c</name>
    <dbReference type="NCBI Taxonomy" id="872326"/>
    <lineage>
        <taxon>Bacteria</taxon>
        <taxon>Bacillati</taxon>
        <taxon>Bacillota</taxon>
        <taxon>Bacilli</taxon>
        <taxon>Lactobacillales</taxon>
        <taxon>Lactobacillaceae</taxon>
        <taxon>Lactobacillus</taxon>
    </lineage>
</organism>
<dbReference type="InterPro" id="IPR027417">
    <property type="entry name" value="P-loop_NTPase"/>
</dbReference>
<dbReference type="AlphaFoldDB" id="K0NSD8"/>
<evidence type="ECO:0000313" key="6">
    <source>
        <dbReference type="Proteomes" id="UP000009325"/>
    </source>
</evidence>
<dbReference type="GO" id="GO:0005524">
    <property type="term" value="F:ATP binding"/>
    <property type="evidence" value="ECO:0007669"/>
    <property type="project" value="UniProtKB-KW"/>
</dbReference>
<dbReference type="PANTHER" id="PTHR23073">
    <property type="entry name" value="26S PROTEASOME REGULATORY SUBUNIT"/>
    <property type="match status" value="1"/>
</dbReference>
<name>K0NSD8_9LACO</name>
<dbReference type="RefSeq" id="WP_009557846.1">
    <property type="nucleotide sequence ID" value="NZ_CALZ01000068.1"/>
</dbReference>
<dbReference type="PRINTS" id="PR00819">
    <property type="entry name" value="CBXCFQXSUPER"/>
</dbReference>
<evidence type="ECO:0000256" key="2">
    <source>
        <dbReference type="ARBA" id="ARBA00022741"/>
    </source>
</evidence>
<comment type="caution">
    <text evidence="5">The sequence shown here is derived from an EMBL/GenBank/DDBJ whole genome shotgun (WGS) entry which is preliminary data.</text>
</comment>
<dbReference type="InterPro" id="IPR000641">
    <property type="entry name" value="CbxX/CfxQ"/>
</dbReference>
<dbReference type="Proteomes" id="UP000009325">
    <property type="component" value="Unassembled WGS sequence"/>
</dbReference>